<dbReference type="Pfam" id="PF00392">
    <property type="entry name" value="GntR"/>
    <property type="match status" value="1"/>
</dbReference>
<dbReference type="eggNOG" id="COG1802">
    <property type="taxonomic scope" value="Bacteria"/>
</dbReference>
<evidence type="ECO:0000256" key="2">
    <source>
        <dbReference type="ARBA" id="ARBA00023125"/>
    </source>
</evidence>
<evidence type="ECO:0000259" key="4">
    <source>
        <dbReference type="PROSITE" id="PS50949"/>
    </source>
</evidence>
<comment type="caution">
    <text evidence="5">The sequence shown here is derived from an EMBL/GenBank/DDBJ whole genome shotgun (WGS) entry which is preliminary data.</text>
</comment>
<dbReference type="AlphaFoldDB" id="K2N365"/>
<accession>K2N365</accession>
<keyword evidence="2" id="KW-0238">DNA-binding</keyword>
<dbReference type="InterPro" id="IPR036390">
    <property type="entry name" value="WH_DNA-bd_sf"/>
</dbReference>
<dbReference type="PANTHER" id="PTHR43537:SF45">
    <property type="entry name" value="GNTR FAMILY REGULATORY PROTEIN"/>
    <property type="match status" value="1"/>
</dbReference>
<dbReference type="Gene3D" id="1.10.10.10">
    <property type="entry name" value="Winged helix-like DNA-binding domain superfamily/Winged helix DNA-binding domain"/>
    <property type="match status" value="1"/>
</dbReference>
<dbReference type="SUPFAM" id="SSF46785">
    <property type="entry name" value="Winged helix' DNA-binding domain"/>
    <property type="match status" value="1"/>
</dbReference>
<sequence>METQTTSALAYEALRKRVLTFDLVPDQKLNEVELADQMSISRTPLREALNRLTAEGILRRAGRSFQVPGLNPADVRALFEARIEVEASIVRLACQRASDDELEAMAVFLDGSVRESPDASIDRLVELDCRFHEGIALLAKNTELLRILKNLNDRIHLIRWIAMEGKRDNTQSEHRSILDRLRARDAASAERLMREHILHRNDEILTAIRQAYAHVHTKHFAEEGG</sequence>
<dbReference type="PRINTS" id="PR00035">
    <property type="entry name" value="HTHGNTR"/>
</dbReference>
<dbReference type="RefSeq" id="WP_009451110.1">
    <property type="nucleotide sequence ID" value="NZ_AMSI01000009.1"/>
</dbReference>
<dbReference type="GO" id="GO:0003677">
    <property type="term" value="F:DNA binding"/>
    <property type="evidence" value="ECO:0007669"/>
    <property type="project" value="UniProtKB-KW"/>
</dbReference>
<dbReference type="InterPro" id="IPR000524">
    <property type="entry name" value="Tscrpt_reg_HTH_GntR"/>
</dbReference>
<dbReference type="STRING" id="721133.SAMN05216176_10912"/>
<gene>
    <name evidence="5" type="ORF">NA8A_14664</name>
</gene>
<dbReference type="InterPro" id="IPR008920">
    <property type="entry name" value="TF_FadR/GntR_C"/>
</dbReference>
<dbReference type="Pfam" id="PF07729">
    <property type="entry name" value="FCD"/>
    <property type="match status" value="1"/>
</dbReference>
<keyword evidence="6" id="KW-1185">Reference proteome</keyword>
<evidence type="ECO:0000256" key="3">
    <source>
        <dbReference type="ARBA" id="ARBA00023163"/>
    </source>
</evidence>
<evidence type="ECO:0000313" key="6">
    <source>
        <dbReference type="Proteomes" id="UP000007374"/>
    </source>
</evidence>
<dbReference type="SMART" id="SM00895">
    <property type="entry name" value="FCD"/>
    <property type="match status" value="1"/>
</dbReference>
<dbReference type="PATRIC" id="fig|1231190.3.peg.3044"/>
<dbReference type="PROSITE" id="PS50949">
    <property type="entry name" value="HTH_GNTR"/>
    <property type="match status" value="1"/>
</dbReference>
<dbReference type="Proteomes" id="UP000007374">
    <property type="component" value="Unassembled WGS sequence"/>
</dbReference>
<protein>
    <submittedName>
        <fullName evidence="5">GntR family transcriptional regulator</fullName>
    </submittedName>
</protein>
<reference evidence="5 6" key="1">
    <citation type="journal article" date="2012" name="J. Bacteriol.">
        <title>Genome Sequence of Nitratireductor indicus Type Strain C115.</title>
        <authorList>
            <person name="Lai Q."/>
            <person name="Li G."/>
            <person name="Yu Z."/>
            <person name="Shao Z."/>
        </authorList>
    </citation>
    <scope>NUCLEOTIDE SEQUENCE [LARGE SCALE GENOMIC DNA]</scope>
    <source>
        <strain evidence="5 6">C115</strain>
    </source>
</reference>
<dbReference type="Gene3D" id="1.20.120.530">
    <property type="entry name" value="GntR ligand-binding domain-like"/>
    <property type="match status" value="1"/>
</dbReference>
<keyword evidence="1" id="KW-0805">Transcription regulation</keyword>
<dbReference type="GO" id="GO:0003700">
    <property type="term" value="F:DNA-binding transcription factor activity"/>
    <property type="evidence" value="ECO:0007669"/>
    <property type="project" value="InterPro"/>
</dbReference>
<dbReference type="SMART" id="SM00345">
    <property type="entry name" value="HTH_GNTR"/>
    <property type="match status" value="1"/>
</dbReference>
<name>K2N365_9HYPH</name>
<feature type="domain" description="HTH gntR-type" evidence="4">
    <location>
        <begin position="4"/>
        <end position="70"/>
    </location>
</feature>
<evidence type="ECO:0000256" key="1">
    <source>
        <dbReference type="ARBA" id="ARBA00023015"/>
    </source>
</evidence>
<dbReference type="EMBL" id="AMSI01000009">
    <property type="protein sequence ID" value="EKF41868.1"/>
    <property type="molecule type" value="Genomic_DNA"/>
</dbReference>
<keyword evidence="3" id="KW-0804">Transcription</keyword>
<dbReference type="PANTHER" id="PTHR43537">
    <property type="entry name" value="TRANSCRIPTIONAL REGULATOR, GNTR FAMILY"/>
    <property type="match status" value="1"/>
</dbReference>
<evidence type="ECO:0000313" key="5">
    <source>
        <dbReference type="EMBL" id="EKF41868.1"/>
    </source>
</evidence>
<organism evidence="5 6">
    <name type="scientific">Nitratireductor indicus C115</name>
    <dbReference type="NCBI Taxonomy" id="1231190"/>
    <lineage>
        <taxon>Bacteria</taxon>
        <taxon>Pseudomonadati</taxon>
        <taxon>Pseudomonadota</taxon>
        <taxon>Alphaproteobacteria</taxon>
        <taxon>Hyphomicrobiales</taxon>
        <taxon>Phyllobacteriaceae</taxon>
        <taxon>Nitratireductor</taxon>
    </lineage>
</organism>
<dbReference type="SUPFAM" id="SSF48008">
    <property type="entry name" value="GntR ligand-binding domain-like"/>
    <property type="match status" value="1"/>
</dbReference>
<dbReference type="InterPro" id="IPR036388">
    <property type="entry name" value="WH-like_DNA-bd_sf"/>
</dbReference>
<dbReference type="InterPro" id="IPR011711">
    <property type="entry name" value="GntR_C"/>
</dbReference>
<proteinExistence type="predicted"/>
<dbReference type="OrthoDB" id="9788098at2"/>